<dbReference type="EMBL" id="JADKGK010000022">
    <property type="protein sequence ID" value="MBL0004925.1"/>
    <property type="molecule type" value="Genomic_DNA"/>
</dbReference>
<dbReference type="Pfam" id="PF02424">
    <property type="entry name" value="ApbE"/>
    <property type="match status" value="1"/>
</dbReference>
<keyword evidence="8" id="KW-0460">Magnesium</keyword>
<evidence type="ECO:0000256" key="9">
    <source>
        <dbReference type="ARBA" id="ARBA00031306"/>
    </source>
</evidence>
<comment type="caution">
    <text evidence="11">The sequence shown here is derived from an EMBL/GenBank/DDBJ whole genome shotgun (WGS) entry which is preliminary data.</text>
</comment>
<dbReference type="GO" id="GO:0046872">
    <property type="term" value="F:metal ion binding"/>
    <property type="evidence" value="ECO:0007669"/>
    <property type="project" value="UniProtKB-KW"/>
</dbReference>
<dbReference type="Proteomes" id="UP000718281">
    <property type="component" value="Unassembled WGS sequence"/>
</dbReference>
<proteinExistence type="predicted"/>
<dbReference type="Gene3D" id="3.10.520.10">
    <property type="entry name" value="ApbE-like domains"/>
    <property type="match status" value="1"/>
</dbReference>
<evidence type="ECO:0000256" key="4">
    <source>
        <dbReference type="ARBA" id="ARBA00022630"/>
    </source>
</evidence>
<organism evidence="11 13">
    <name type="scientific">Candidatus Phosphoribacter hodrii</name>
    <dbReference type="NCBI Taxonomy" id="2953743"/>
    <lineage>
        <taxon>Bacteria</taxon>
        <taxon>Bacillati</taxon>
        <taxon>Actinomycetota</taxon>
        <taxon>Actinomycetes</taxon>
        <taxon>Micrococcales</taxon>
        <taxon>Dermatophilaceae</taxon>
        <taxon>Candidatus Phosphoribacter</taxon>
    </lineage>
</organism>
<dbReference type="AlphaFoldDB" id="A0A934X3J1"/>
<keyword evidence="7" id="KW-0274">FAD</keyword>
<dbReference type="SUPFAM" id="SSF143631">
    <property type="entry name" value="ApbE-like"/>
    <property type="match status" value="1"/>
</dbReference>
<dbReference type="GO" id="GO:0016740">
    <property type="term" value="F:transferase activity"/>
    <property type="evidence" value="ECO:0007669"/>
    <property type="project" value="UniProtKB-KW"/>
</dbReference>
<keyword evidence="6" id="KW-0479">Metal-binding</keyword>
<name>A0A934X3J1_9MICO</name>
<evidence type="ECO:0000256" key="8">
    <source>
        <dbReference type="ARBA" id="ARBA00022842"/>
    </source>
</evidence>
<evidence type="ECO:0000256" key="5">
    <source>
        <dbReference type="ARBA" id="ARBA00022679"/>
    </source>
</evidence>
<evidence type="ECO:0000256" key="10">
    <source>
        <dbReference type="ARBA" id="ARBA00048540"/>
    </source>
</evidence>
<dbReference type="EMBL" id="JADIXZ010000003">
    <property type="protein sequence ID" value="MBK6300382.1"/>
    <property type="molecule type" value="Genomic_DNA"/>
</dbReference>
<dbReference type="EC" id="2.7.1.180" evidence="2"/>
<accession>A0A934X3J1</accession>
<reference evidence="11 13" key="1">
    <citation type="submission" date="2020-10" db="EMBL/GenBank/DDBJ databases">
        <title>Connecting structure to function with the recovery of over 1000 high-quality activated sludge metagenome-assembled genomes encoding full-length rRNA genes using long-read sequencing.</title>
        <authorList>
            <person name="Singleton C.M."/>
            <person name="Petriglieri F."/>
            <person name="Kristensen J.M."/>
            <person name="Kirkegaard R.H."/>
            <person name="Michaelsen T.Y."/>
            <person name="Andersen M.H."/>
            <person name="Karst S.M."/>
            <person name="Dueholm M.S."/>
            <person name="Nielsen P.H."/>
            <person name="Albertsen M."/>
        </authorList>
    </citation>
    <scope>NUCLEOTIDE SEQUENCE [LARGE SCALE GENOMIC DNA]</scope>
    <source>
        <strain evidence="11">AalE_18-Q3-R2-46_BAT3C.188</strain>
        <strain evidence="12">Ribe_18-Q3-R11-54_MAXAC.001</strain>
    </source>
</reference>
<dbReference type="InterPro" id="IPR003374">
    <property type="entry name" value="ApbE-like_sf"/>
</dbReference>
<keyword evidence="5 11" id="KW-0808">Transferase</keyword>
<dbReference type="Proteomes" id="UP000886632">
    <property type="component" value="Unassembled WGS sequence"/>
</dbReference>
<evidence type="ECO:0000313" key="11">
    <source>
        <dbReference type="EMBL" id="MBK6300382.1"/>
    </source>
</evidence>
<evidence type="ECO:0000313" key="12">
    <source>
        <dbReference type="EMBL" id="MBL0004925.1"/>
    </source>
</evidence>
<evidence type="ECO:0000256" key="7">
    <source>
        <dbReference type="ARBA" id="ARBA00022827"/>
    </source>
</evidence>
<comment type="cofactor">
    <cofactor evidence="1">
        <name>Mg(2+)</name>
        <dbReference type="ChEBI" id="CHEBI:18420"/>
    </cofactor>
</comment>
<sequence length="331" mass="33798">MDSQTVTRPVPVVQAEFRAIGTTNRILATDLTVLTEATAIAREHLDALDLAVSRFRPDSEVCRLAARAAGGPASTLASPTFAAALRAALHAARVTDGLVDPTVGSAVVANGYDADLDAVRDRASFQRTRLADVPGWENVEIDASDRVTVPAGCLIDLGATAKAFAADTIAGLLADRLPGGFLVNLGGDIAVSGPLPAGGWRVGVQTADGAVAQVVTTTGQGLATSSTRLRTWATDPGHNRAHHIVDPRTGLTAPSTWAQVSCAGASALEANAASTAAIVLGPDAPAWLQAHGIPARLDGCDGEVTLTCGWPVPDSDASQARAEIANALASR</sequence>
<dbReference type="PANTHER" id="PTHR30040">
    <property type="entry name" value="THIAMINE BIOSYNTHESIS LIPOPROTEIN APBE"/>
    <property type="match status" value="1"/>
</dbReference>
<dbReference type="PANTHER" id="PTHR30040:SF2">
    <property type="entry name" value="FAD:PROTEIN FMN TRANSFERASE"/>
    <property type="match status" value="1"/>
</dbReference>
<keyword evidence="4" id="KW-0285">Flavoprotein</keyword>
<dbReference type="InterPro" id="IPR024932">
    <property type="entry name" value="ApbE"/>
</dbReference>
<evidence type="ECO:0000313" key="13">
    <source>
        <dbReference type="Proteomes" id="UP000718281"/>
    </source>
</evidence>
<comment type="catalytic activity">
    <reaction evidence="10">
        <text>L-threonyl-[protein] + FAD = FMN-L-threonyl-[protein] + AMP + H(+)</text>
        <dbReference type="Rhea" id="RHEA:36847"/>
        <dbReference type="Rhea" id="RHEA-COMP:11060"/>
        <dbReference type="Rhea" id="RHEA-COMP:11061"/>
        <dbReference type="ChEBI" id="CHEBI:15378"/>
        <dbReference type="ChEBI" id="CHEBI:30013"/>
        <dbReference type="ChEBI" id="CHEBI:57692"/>
        <dbReference type="ChEBI" id="CHEBI:74257"/>
        <dbReference type="ChEBI" id="CHEBI:456215"/>
        <dbReference type="EC" id="2.7.1.180"/>
    </reaction>
</comment>
<gene>
    <name evidence="11" type="ORF">IPF40_04755</name>
    <name evidence="12" type="ORF">IPP00_13365</name>
</gene>
<evidence type="ECO:0000256" key="1">
    <source>
        <dbReference type="ARBA" id="ARBA00001946"/>
    </source>
</evidence>
<evidence type="ECO:0000256" key="3">
    <source>
        <dbReference type="ARBA" id="ARBA00016337"/>
    </source>
</evidence>
<evidence type="ECO:0000256" key="6">
    <source>
        <dbReference type="ARBA" id="ARBA00022723"/>
    </source>
</evidence>
<evidence type="ECO:0000256" key="2">
    <source>
        <dbReference type="ARBA" id="ARBA00011955"/>
    </source>
</evidence>
<protein>
    <recommendedName>
        <fullName evidence="3">FAD:protein FMN transferase</fullName>
        <ecNumber evidence="2">2.7.1.180</ecNumber>
    </recommendedName>
    <alternativeName>
        <fullName evidence="9">Flavin transferase</fullName>
    </alternativeName>
</protein>